<dbReference type="GO" id="GO:0003677">
    <property type="term" value="F:DNA binding"/>
    <property type="evidence" value="ECO:0007669"/>
    <property type="project" value="InterPro"/>
</dbReference>
<dbReference type="InterPro" id="IPR027417">
    <property type="entry name" value="P-loop_NTPase"/>
</dbReference>
<evidence type="ECO:0000256" key="2">
    <source>
        <dbReference type="ARBA" id="ARBA00022679"/>
    </source>
</evidence>
<sequence length="353" mass="39527">MKLVDYEVEEFINAPPYCTKAVLVYGKELPRVLEFAKRIAKNVVKTLNDPFNLSEMDASEIANDPARLSDEMHALSMTGERRLVWVHNATDKIGEVVINALQGDTGDTLLVIESNDLKASSKLRRLFSNKRKDMIALACYADTTSERASTIQKLLASKSVKIDPDAERFLIAPHQGSDTIVSKIEIEKFMLLLKEGENVDLDLVISAIGNSAEFDTNQFMSAVADGRLDLVVTLIDRAFQQGITSVQILRMGIIYFQQLHLARTRMNNHVTPSQAIKSLRSSIFFLIADTATQQLKRWNIYSLILALKRLSVAEILCKTTKYPDKVECRQAMIDITRLATMLASDCKNLAAKI</sequence>
<dbReference type="PANTHER" id="PTHR34388:SF1">
    <property type="entry name" value="DNA POLYMERASE III SUBUNIT DELTA"/>
    <property type="match status" value="1"/>
</dbReference>
<dbReference type="eggNOG" id="COG1466">
    <property type="taxonomic scope" value="Bacteria"/>
</dbReference>
<dbReference type="KEGG" id="thal:A1OE_475"/>
<evidence type="ECO:0000256" key="3">
    <source>
        <dbReference type="ARBA" id="ARBA00022695"/>
    </source>
</evidence>
<keyword evidence="2 8" id="KW-0808">Transferase</keyword>
<dbReference type="GO" id="GO:0009360">
    <property type="term" value="C:DNA polymerase III complex"/>
    <property type="evidence" value="ECO:0007669"/>
    <property type="project" value="TreeGrafter"/>
</dbReference>
<dbReference type="Proteomes" id="UP000010077">
    <property type="component" value="Chromosome"/>
</dbReference>
<evidence type="ECO:0000256" key="1">
    <source>
        <dbReference type="ARBA" id="ARBA00012417"/>
    </source>
</evidence>
<evidence type="ECO:0000256" key="6">
    <source>
        <dbReference type="ARBA" id="ARBA00034754"/>
    </source>
</evidence>
<comment type="similarity">
    <text evidence="6">Belongs to the DNA polymerase HolA subunit family.</text>
</comment>
<dbReference type="OrthoDB" id="9804983at2"/>
<proteinExistence type="inferred from homology"/>
<dbReference type="InterPro" id="IPR008921">
    <property type="entry name" value="DNA_pol3_clamp-load_cplx_C"/>
</dbReference>
<dbReference type="SUPFAM" id="SSF48019">
    <property type="entry name" value="post-AAA+ oligomerization domain-like"/>
    <property type="match status" value="1"/>
</dbReference>
<dbReference type="STRING" id="1193729.A1OE_475"/>
<comment type="catalytic activity">
    <reaction evidence="7">
        <text>DNA(n) + a 2'-deoxyribonucleoside 5'-triphosphate = DNA(n+1) + diphosphate</text>
        <dbReference type="Rhea" id="RHEA:22508"/>
        <dbReference type="Rhea" id="RHEA-COMP:17339"/>
        <dbReference type="Rhea" id="RHEA-COMP:17340"/>
        <dbReference type="ChEBI" id="CHEBI:33019"/>
        <dbReference type="ChEBI" id="CHEBI:61560"/>
        <dbReference type="ChEBI" id="CHEBI:173112"/>
        <dbReference type="EC" id="2.7.7.7"/>
    </reaction>
</comment>
<name>K7Z3T9_9PROT</name>
<gene>
    <name evidence="8" type="primary">holA</name>
    <name evidence="8" type="ORF">A1OE_475</name>
</gene>
<dbReference type="GO" id="GO:0006261">
    <property type="term" value="P:DNA-templated DNA replication"/>
    <property type="evidence" value="ECO:0007669"/>
    <property type="project" value="TreeGrafter"/>
</dbReference>
<dbReference type="SUPFAM" id="SSF52540">
    <property type="entry name" value="P-loop containing nucleoside triphosphate hydrolases"/>
    <property type="match status" value="1"/>
</dbReference>
<evidence type="ECO:0000313" key="8">
    <source>
        <dbReference type="EMBL" id="AFX98668.1"/>
    </source>
</evidence>
<dbReference type="EC" id="2.7.7.7" evidence="1"/>
<protein>
    <recommendedName>
        <fullName evidence="1">DNA-directed DNA polymerase</fullName>
        <ecNumber evidence="1">2.7.7.7</ecNumber>
    </recommendedName>
</protein>
<evidence type="ECO:0000256" key="4">
    <source>
        <dbReference type="ARBA" id="ARBA00022705"/>
    </source>
</evidence>
<dbReference type="RefSeq" id="WP_015088166.1">
    <property type="nucleotide sequence ID" value="NC_019566.1"/>
</dbReference>
<dbReference type="EMBL" id="CP003539">
    <property type="protein sequence ID" value="AFX98668.1"/>
    <property type="molecule type" value="Genomic_DNA"/>
</dbReference>
<dbReference type="HOGENOM" id="CLU_068860_1_0_5"/>
<dbReference type="InterPro" id="IPR005790">
    <property type="entry name" value="DNA_polIII_delta"/>
</dbReference>
<accession>K7Z3T9</accession>
<keyword evidence="4" id="KW-0235">DNA replication</keyword>
<dbReference type="NCBIfam" id="TIGR01128">
    <property type="entry name" value="holA"/>
    <property type="match status" value="1"/>
</dbReference>
<keyword evidence="5" id="KW-0239">DNA-directed DNA polymerase</keyword>
<dbReference type="Gene3D" id="1.20.272.10">
    <property type="match status" value="1"/>
</dbReference>
<evidence type="ECO:0000256" key="7">
    <source>
        <dbReference type="ARBA" id="ARBA00049244"/>
    </source>
</evidence>
<evidence type="ECO:0000313" key="9">
    <source>
        <dbReference type="Proteomes" id="UP000010077"/>
    </source>
</evidence>
<dbReference type="PANTHER" id="PTHR34388">
    <property type="entry name" value="DNA POLYMERASE III SUBUNIT DELTA"/>
    <property type="match status" value="1"/>
</dbReference>
<dbReference type="Gene3D" id="3.40.50.300">
    <property type="entry name" value="P-loop containing nucleotide triphosphate hydrolases"/>
    <property type="match status" value="1"/>
</dbReference>
<keyword evidence="9" id="KW-1185">Reference proteome</keyword>
<dbReference type="AlphaFoldDB" id="K7Z3T9"/>
<organism evidence="8 9">
    <name type="scientific">Candidatus Endolissoclinum faulkneri L2</name>
    <dbReference type="NCBI Taxonomy" id="1193729"/>
    <lineage>
        <taxon>Bacteria</taxon>
        <taxon>Pseudomonadati</taxon>
        <taxon>Pseudomonadota</taxon>
        <taxon>Alphaproteobacteria</taxon>
        <taxon>Rhodospirillales</taxon>
        <taxon>Rhodospirillaceae</taxon>
        <taxon>Candidatus Endolissoclinum</taxon>
    </lineage>
</organism>
<keyword evidence="3 8" id="KW-0548">Nucleotidyltransferase</keyword>
<reference evidence="8 9" key="1">
    <citation type="journal article" date="2012" name="Proc. Natl. Acad. Sci. U.S.A.">
        <title>Genome streamlining and chemical defense in a coral reef symbiosis.</title>
        <authorList>
            <person name="Kwan J.C."/>
            <person name="Donia M.S."/>
            <person name="Han A.W."/>
            <person name="Hirose E."/>
            <person name="Haygood M.G."/>
            <person name="Schmidt E.W."/>
        </authorList>
    </citation>
    <scope>NUCLEOTIDE SEQUENCE [LARGE SCALE GENOMIC DNA]</scope>
    <source>
        <strain evidence="8 9">L2</strain>
    </source>
</reference>
<dbReference type="GO" id="GO:0003887">
    <property type="term" value="F:DNA-directed DNA polymerase activity"/>
    <property type="evidence" value="ECO:0007669"/>
    <property type="project" value="UniProtKB-KW"/>
</dbReference>
<evidence type="ECO:0000256" key="5">
    <source>
        <dbReference type="ARBA" id="ARBA00022932"/>
    </source>
</evidence>